<dbReference type="PANTHER" id="PTHR43214:SF40">
    <property type="entry name" value="TRANSCRIPTIONAL REGULATORY PROTEIN LNRK"/>
    <property type="match status" value="1"/>
</dbReference>
<evidence type="ECO:0000256" key="2">
    <source>
        <dbReference type="ARBA" id="ARBA00023015"/>
    </source>
</evidence>
<dbReference type="InterPro" id="IPR001789">
    <property type="entry name" value="Sig_transdc_resp-reg_receiver"/>
</dbReference>
<dbReference type="PROSITE" id="PS00622">
    <property type="entry name" value="HTH_LUXR_1"/>
    <property type="match status" value="1"/>
</dbReference>
<name>A0ABN0RHY3_9LIST</name>
<accession>A0ABN0RHY3</accession>
<dbReference type="Gene3D" id="3.40.50.2300">
    <property type="match status" value="1"/>
</dbReference>
<dbReference type="EMBL" id="AODF01000004">
    <property type="protein sequence ID" value="EUJ33476.1"/>
    <property type="molecule type" value="Genomic_DNA"/>
</dbReference>
<keyword evidence="1 5" id="KW-0597">Phosphoprotein</keyword>
<comment type="caution">
    <text evidence="8">The sequence shown here is derived from an EMBL/GenBank/DDBJ whole genome shotgun (WGS) entry which is preliminary data.</text>
</comment>
<evidence type="ECO:0000256" key="5">
    <source>
        <dbReference type="PROSITE-ProRule" id="PRU00169"/>
    </source>
</evidence>
<dbReference type="SUPFAM" id="SSF52172">
    <property type="entry name" value="CheY-like"/>
    <property type="match status" value="1"/>
</dbReference>
<dbReference type="SUPFAM" id="SSF46894">
    <property type="entry name" value="C-terminal effector domain of the bipartite response regulators"/>
    <property type="match status" value="1"/>
</dbReference>
<dbReference type="InterPro" id="IPR000792">
    <property type="entry name" value="Tscrpt_reg_LuxR_C"/>
</dbReference>
<dbReference type="Pfam" id="PF00072">
    <property type="entry name" value="Response_reg"/>
    <property type="match status" value="1"/>
</dbReference>
<reference evidence="8 9" key="1">
    <citation type="journal article" date="2014" name="Int. J. Syst. Evol. Microbiol.">
        <title>Listeria floridensis sp. nov., Listeria aquatica sp. nov., Listeria cornellensis sp. nov., Listeria riparia sp. nov. and Listeria grandensis sp. nov., from agricultural and natural environments.</title>
        <authorList>
            <person name="den Bakker H.C."/>
            <person name="Warchocki S."/>
            <person name="Wright E.M."/>
            <person name="Allred A.F."/>
            <person name="Ahlstrom C."/>
            <person name="Manuel C.S."/>
            <person name="Stasiewicz M.J."/>
            <person name="Burrell A."/>
            <person name="Roof S."/>
            <person name="Strawn L."/>
            <person name="Fortes E.D."/>
            <person name="Nightingale K.K."/>
            <person name="Kephart D."/>
            <person name="Wiedmann M."/>
        </authorList>
    </citation>
    <scope>NUCLEOTIDE SEQUENCE [LARGE SCALE GENOMIC DNA]</scope>
    <source>
        <strain evidence="8 9">FSL S10-1187</strain>
    </source>
</reference>
<dbReference type="RefSeq" id="WP_036096193.1">
    <property type="nucleotide sequence ID" value="NZ_AODF01000004.1"/>
</dbReference>
<feature type="domain" description="Response regulatory" evidence="7">
    <location>
        <begin position="3"/>
        <end position="118"/>
    </location>
</feature>
<dbReference type="PROSITE" id="PS50110">
    <property type="entry name" value="RESPONSE_REGULATORY"/>
    <property type="match status" value="1"/>
</dbReference>
<dbReference type="SMART" id="SM00448">
    <property type="entry name" value="REC"/>
    <property type="match status" value="1"/>
</dbReference>
<keyword evidence="4" id="KW-0804">Transcription</keyword>
<evidence type="ECO:0000259" key="6">
    <source>
        <dbReference type="PROSITE" id="PS50043"/>
    </source>
</evidence>
<gene>
    <name evidence="8" type="ORF">MFLO_02998</name>
</gene>
<dbReference type="PRINTS" id="PR00038">
    <property type="entry name" value="HTHLUXR"/>
</dbReference>
<evidence type="ECO:0000256" key="4">
    <source>
        <dbReference type="ARBA" id="ARBA00023163"/>
    </source>
</evidence>
<dbReference type="CDD" id="cd17535">
    <property type="entry name" value="REC_NarL-like"/>
    <property type="match status" value="1"/>
</dbReference>
<organism evidence="8 9">
    <name type="scientific">Listeria floridensis FSL S10-1187</name>
    <dbReference type="NCBI Taxonomy" id="1265817"/>
    <lineage>
        <taxon>Bacteria</taxon>
        <taxon>Bacillati</taxon>
        <taxon>Bacillota</taxon>
        <taxon>Bacilli</taxon>
        <taxon>Bacillales</taxon>
        <taxon>Listeriaceae</taxon>
        <taxon>Listeria</taxon>
    </lineage>
</organism>
<sequence length="217" mass="24177">MIKILLADDNSFITGGMEIILNMEDNMQVVKTVENGQEAVEFCMANPVDVALIDIRMPIMDGVLATKEITAKTETKVIILTTFDDDAYIEEAIQNGAKGYLLKNNDPKRIVQAIRSVMEEQSIIQAEIWDKLRNGRFNEKEKPVADLSKLGLTPRETDILVAVASGYSNKEIAKELFISEGTVANNISALLSKLELEHRTQLAILFFTGKKGVMRDE</sequence>
<dbReference type="InterPro" id="IPR016032">
    <property type="entry name" value="Sig_transdc_resp-reg_C-effctor"/>
</dbReference>
<protein>
    <submittedName>
        <fullName evidence="8">Two-component response regulator</fullName>
    </submittedName>
</protein>
<dbReference type="InterPro" id="IPR058245">
    <property type="entry name" value="NreC/VraR/RcsB-like_REC"/>
</dbReference>
<dbReference type="Proteomes" id="UP000019249">
    <property type="component" value="Unassembled WGS sequence"/>
</dbReference>
<evidence type="ECO:0000313" key="8">
    <source>
        <dbReference type="EMBL" id="EUJ33476.1"/>
    </source>
</evidence>
<dbReference type="Pfam" id="PF00196">
    <property type="entry name" value="GerE"/>
    <property type="match status" value="1"/>
</dbReference>
<dbReference type="InterPro" id="IPR039420">
    <property type="entry name" value="WalR-like"/>
</dbReference>
<evidence type="ECO:0000256" key="3">
    <source>
        <dbReference type="ARBA" id="ARBA00023125"/>
    </source>
</evidence>
<proteinExistence type="predicted"/>
<feature type="domain" description="HTH luxR-type" evidence="6">
    <location>
        <begin position="145"/>
        <end position="210"/>
    </location>
</feature>
<keyword evidence="2" id="KW-0805">Transcription regulation</keyword>
<dbReference type="PANTHER" id="PTHR43214">
    <property type="entry name" value="TWO-COMPONENT RESPONSE REGULATOR"/>
    <property type="match status" value="1"/>
</dbReference>
<dbReference type="PROSITE" id="PS50043">
    <property type="entry name" value="HTH_LUXR_2"/>
    <property type="match status" value="1"/>
</dbReference>
<dbReference type="InterPro" id="IPR011006">
    <property type="entry name" value="CheY-like_superfamily"/>
</dbReference>
<dbReference type="SMART" id="SM00421">
    <property type="entry name" value="HTH_LUXR"/>
    <property type="match status" value="1"/>
</dbReference>
<dbReference type="CDD" id="cd06170">
    <property type="entry name" value="LuxR_C_like"/>
    <property type="match status" value="1"/>
</dbReference>
<evidence type="ECO:0000313" key="9">
    <source>
        <dbReference type="Proteomes" id="UP000019249"/>
    </source>
</evidence>
<evidence type="ECO:0000259" key="7">
    <source>
        <dbReference type="PROSITE" id="PS50110"/>
    </source>
</evidence>
<keyword evidence="3" id="KW-0238">DNA-binding</keyword>
<keyword evidence="9" id="KW-1185">Reference proteome</keyword>
<evidence type="ECO:0000256" key="1">
    <source>
        <dbReference type="ARBA" id="ARBA00022553"/>
    </source>
</evidence>
<feature type="modified residue" description="4-aspartylphosphate" evidence="5">
    <location>
        <position position="54"/>
    </location>
</feature>